<organism evidence="8 9">
    <name type="scientific">Operophtera brumata</name>
    <name type="common">Winter moth</name>
    <name type="synonym">Phalaena brumata</name>
    <dbReference type="NCBI Taxonomy" id="104452"/>
    <lineage>
        <taxon>Eukaryota</taxon>
        <taxon>Metazoa</taxon>
        <taxon>Ecdysozoa</taxon>
        <taxon>Arthropoda</taxon>
        <taxon>Hexapoda</taxon>
        <taxon>Insecta</taxon>
        <taxon>Pterygota</taxon>
        <taxon>Neoptera</taxon>
        <taxon>Endopterygota</taxon>
        <taxon>Lepidoptera</taxon>
        <taxon>Glossata</taxon>
        <taxon>Ditrysia</taxon>
        <taxon>Geometroidea</taxon>
        <taxon>Geometridae</taxon>
        <taxon>Larentiinae</taxon>
        <taxon>Operophtera</taxon>
    </lineage>
</organism>
<dbReference type="PROSITE" id="PS00108">
    <property type="entry name" value="PROTEIN_KINASE_ST"/>
    <property type="match status" value="1"/>
</dbReference>
<feature type="region of interest" description="Disordered" evidence="6">
    <location>
        <begin position="265"/>
        <end position="356"/>
    </location>
</feature>
<proteinExistence type="predicted"/>
<dbReference type="GO" id="GO:0043065">
    <property type="term" value="P:positive regulation of apoptotic process"/>
    <property type="evidence" value="ECO:0007669"/>
    <property type="project" value="TreeGrafter"/>
</dbReference>
<dbReference type="EMBL" id="JTDY01001143">
    <property type="protein sequence ID" value="KOB74745.1"/>
    <property type="molecule type" value="Genomic_DNA"/>
</dbReference>
<dbReference type="Proteomes" id="UP000037510">
    <property type="component" value="Unassembled WGS sequence"/>
</dbReference>
<dbReference type="InterPro" id="IPR011009">
    <property type="entry name" value="Kinase-like_dom_sf"/>
</dbReference>
<keyword evidence="1" id="KW-0723">Serine/threonine-protein kinase</keyword>
<accession>A0A0L7LH64</accession>
<evidence type="ECO:0000256" key="6">
    <source>
        <dbReference type="SAM" id="MobiDB-lite"/>
    </source>
</evidence>
<dbReference type="Gene3D" id="3.30.200.20">
    <property type="entry name" value="Phosphorylase Kinase, domain 1"/>
    <property type="match status" value="1"/>
</dbReference>
<dbReference type="PANTHER" id="PTHR24342">
    <property type="entry name" value="SERINE/THREONINE-PROTEIN KINASE 17"/>
    <property type="match status" value="1"/>
</dbReference>
<dbReference type="SUPFAM" id="SSF56112">
    <property type="entry name" value="Protein kinase-like (PK-like)"/>
    <property type="match status" value="1"/>
</dbReference>
<evidence type="ECO:0000256" key="4">
    <source>
        <dbReference type="ARBA" id="ARBA00022777"/>
    </source>
</evidence>
<evidence type="ECO:0000256" key="1">
    <source>
        <dbReference type="ARBA" id="ARBA00022527"/>
    </source>
</evidence>
<dbReference type="PROSITE" id="PS50011">
    <property type="entry name" value="PROTEIN_KINASE_DOM"/>
    <property type="match status" value="1"/>
</dbReference>
<dbReference type="FunFam" id="1.10.510.10:FF:000571">
    <property type="entry name" value="Maternal embryonic leucine zipper kinase"/>
    <property type="match status" value="1"/>
</dbReference>
<keyword evidence="9" id="KW-1185">Reference proteome</keyword>
<dbReference type="GO" id="GO:0005524">
    <property type="term" value="F:ATP binding"/>
    <property type="evidence" value="ECO:0007669"/>
    <property type="project" value="UniProtKB-KW"/>
</dbReference>
<dbReference type="InterPro" id="IPR008271">
    <property type="entry name" value="Ser/Thr_kinase_AS"/>
</dbReference>
<keyword evidence="5" id="KW-0067">ATP-binding</keyword>
<keyword evidence="2" id="KW-0808">Transferase</keyword>
<comment type="caution">
    <text evidence="8">The sequence shown here is derived from an EMBL/GenBank/DDBJ whole genome shotgun (WGS) entry which is preliminary data.</text>
</comment>
<dbReference type="AlphaFoldDB" id="A0A0L7LH64"/>
<feature type="domain" description="Protein kinase" evidence="7">
    <location>
        <begin position="1"/>
        <end position="248"/>
    </location>
</feature>
<feature type="non-terminal residue" evidence="8">
    <location>
        <position position="1"/>
    </location>
</feature>
<dbReference type="Gene3D" id="1.10.510.10">
    <property type="entry name" value="Transferase(Phosphotransferase) domain 1"/>
    <property type="match status" value="1"/>
</dbReference>
<evidence type="ECO:0000259" key="7">
    <source>
        <dbReference type="PROSITE" id="PS50011"/>
    </source>
</evidence>
<dbReference type="GO" id="GO:0035556">
    <property type="term" value="P:intracellular signal transduction"/>
    <property type="evidence" value="ECO:0007669"/>
    <property type="project" value="TreeGrafter"/>
</dbReference>
<evidence type="ECO:0000256" key="3">
    <source>
        <dbReference type="ARBA" id="ARBA00022741"/>
    </source>
</evidence>
<reference evidence="8 9" key="1">
    <citation type="journal article" date="2015" name="Genome Biol. Evol.">
        <title>The genome of winter moth (Operophtera brumata) provides a genomic perspective on sexual dimorphism and phenology.</title>
        <authorList>
            <person name="Derks M.F."/>
            <person name="Smit S."/>
            <person name="Salis L."/>
            <person name="Schijlen E."/>
            <person name="Bossers A."/>
            <person name="Mateman C."/>
            <person name="Pijl A.S."/>
            <person name="de Ridder D."/>
            <person name="Groenen M.A."/>
            <person name="Visser M.E."/>
            <person name="Megens H.J."/>
        </authorList>
    </citation>
    <scope>NUCLEOTIDE SEQUENCE [LARGE SCALE GENOMIC DNA]</scope>
    <source>
        <strain evidence="8">WM2013NL</strain>
        <tissue evidence="8">Head and thorax</tissue>
    </source>
</reference>
<dbReference type="Pfam" id="PF00069">
    <property type="entry name" value="Pkinase"/>
    <property type="match status" value="1"/>
</dbReference>
<evidence type="ECO:0000256" key="2">
    <source>
        <dbReference type="ARBA" id="ARBA00022679"/>
    </source>
</evidence>
<dbReference type="SMART" id="SM00220">
    <property type="entry name" value="S_TKc"/>
    <property type="match status" value="1"/>
</dbReference>
<protein>
    <submittedName>
        <fullName evidence="8">Dapk</fullName>
    </submittedName>
</protein>
<gene>
    <name evidence="8" type="ORF">OBRU01_03506</name>
</gene>
<feature type="non-terminal residue" evidence="8">
    <location>
        <position position="413"/>
    </location>
</feature>
<dbReference type="STRING" id="104452.A0A0L7LH64"/>
<sequence length="413" mass="45043">GKFASVRKIRHLVSGEEYAAKFIRKRRRAADTTREILHEVAVLDICSDSARVVSLHEVYETRTEVAIVLELCAGGELQRLLDEEERLSEGAARRALRHVLEGLAHLHARRIAHLDLKPQNLLLTAGGEELLICDFGISRAIQPGAHVREILGTRDYVAPEILSYEPLSVAADIWSVGVLAYVLLSGYSPFAGDTKQETYLNIAQCQLSFPKDLFRGVSQRAKLFIRETLLIDPKARLTVEECLEHPWLKDEADMPRAIVGVGFDAHEVGSDDDSDSDDSSGLGGLNGVSGVNGVNGHNGHNGVNGCNGTNGTHDDDEADEEERDKPLKHAHARDVSPPFPDAPSTPKVSRKSHPHPPSVLALCKKFQPDYEKPAKLSHAHHGDCGCALECESGAGACLRIRSTRAPPDRAVLC</sequence>
<name>A0A0L7LH64_OPEBR</name>
<evidence type="ECO:0000313" key="9">
    <source>
        <dbReference type="Proteomes" id="UP000037510"/>
    </source>
</evidence>
<dbReference type="GO" id="GO:0004674">
    <property type="term" value="F:protein serine/threonine kinase activity"/>
    <property type="evidence" value="ECO:0007669"/>
    <property type="project" value="UniProtKB-KW"/>
</dbReference>
<evidence type="ECO:0000313" key="8">
    <source>
        <dbReference type="EMBL" id="KOB74745.1"/>
    </source>
</evidence>
<dbReference type="PANTHER" id="PTHR24342:SF12">
    <property type="entry name" value="DEATH-ASSOCIATED PROTEIN KINASE RELATED"/>
    <property type="match status" value="1"/>
</dbReference>
<keyword evidence="3" id="KW-0547">Nucleotide-binding</keyword>
<dbReference type="GO" id="GO:0005634">
    <property type="term" value="C:nucleus"/>
    <property type="evidence" value="ECO:0007669"/>
    <property type="project" value="TreeGrafter"/>
</dbReference>
<dbReference type="InterPro" id="IPR000719">
    <property type="entry name" value="Prot_kinase_dom"/>
</dbReference>
<evidence type="ECO:0000256" key="5">
    <source>
        <dbReference type="ARBA" id="ARBA00022840"/>
    </source>
</evidence>
<keyword evidence="4" id="KW-0418">Kinase</keyword>
<feature type="compositionally biased region" description="Low complexity" evidence="6">
    <location>
        <begin position="288"/>
        <end position="304"/>
    </location>
</feature>